<evidence type="ECO:0000313" key="1">
    <source>
        <dbReference type="EMBL" id="SDG59742.1"/>
    </source>
</evidence>
<dbReference type="Proteomes" id="UP000198972">
    <property type="component" value="Unassembled WGS sequence"/>
</dbReference>
<dbReference type="InterPro" id="IPR049585">
    <property type="entry name" value="CdiI_EcoliA0-like"/>
</dbReference>
<reference evidence="1 2" key="1">
    <citation type="submission" date="2016-10" db="EMBL/GenBank/DDBJ databases">
        <authorList>
            <person name="de Groot N.N."/>
        </authorList>
    </citation>
    <scope>NUCLEOTIDE SEQUENCE [LARGE SCALE GENOMIC DNA]</scope>
    <source>
        <strain evidence="1 2">DSM 28129</strain>
    </source>
</reference>
<proteinExistence type="predicted"/>
<dbReference type="Pfam" id="PF24172">
    <property type="entry name" value="CdiI_ImmP"/>
    <property type="match status" value="1"/>
</dbReference>
<keyword evidence="2" id="KW-1185">Reference proteome</keyword>
<gene>
    <name evidence="1" type="ORF">SAMN04488542_1714</name>
</gene>
<dbReference type="AlphaFoldDB" id="A0A1G7VIS8"/>
<dbReference type="EMBL" id="FNBG01000071">
    <property type="protein sequence ID" value="SDG59742.1"/>
    <property type="molecule type" value="Genomic_DNA"/>
</dbReference>
<name>A0A1G7VIS8_9BACL</name>
<sequence>MSLYEECLSKLGEQALVLSEEQTNQLFDELQESFLFTFYGRIDWKKTNLKKTQFDISKEKFENITAYILWDNNLFSAIESELSIIINSIADVLKVSFDTWIYVPGKFVIEFYHDGEVTIGYCY</sequence>
<protein>
    <submittedName>
        <fullName evidence="1">Uncharacterized protein</fullName>
    </submittedName>
</protein>
<organism evidence="1 2">
    <name type="scientific">Fontibacillus panacisegetis</name>
    <dbReference type="NCBI Taxonomy" id="670482"/>
    <lineage>
        <taxon>Bacteria</taxon>
        <taxon>Bacillati</taxon>
        <taxon>Bacillota</taxon>
        <taxon>Bacilli</taxon>
        <taxon>Bacillales</taxon>
        <taxon>Paenibacillaceae</taxon>
        <taxon>Fontibacillus</taxon>
    </lineage>
</organism>
<dbReference type="RefSeq" id="WP_091236719.1">
    <property type="nucleotide sequence ID" value="NZ_FNBG01000071.1"/>
</dbReference>
<dbReference type="CDD" id="cd20693">
    <property type="entry name" value="CdiI_EcoliA0-like"/>
    <property type="match status" value="1"/>
</dbReference>
<evidence type="ECO:0000313" key="2">
    <source>
        <dbReference type="Proteomes" id="UP000198972"/>
    </source>
</evidence>
<dbReference type="OrthoDB" id="6565706at2"/>
<accession>A0A1G7VIS8</accession>
<dbReference type="STRING" id="670482.SAMN04488542_1714"/>